<feature type="transmembrane region" description="Helical" evidence="7">
    <location>
        <begin position="336"/>
        <end position="353"/>
    </location>
</feature>
<dbReference type="InterPro" id="IPR002293">
    <property type="entry name" value="AA/rel_permease1"/>
</dbReference>
<keyword evidence="6 7" id="KW-0472">Membrane</keyword>
<evidence type="ECO:0000313" key="8">
    <source>
        <dbReference type="EMBL" id="MBI2678415.1"/>
    </source>
</evidence>
<evidence type="ECO:0000256" key="5">
    <source>
        <dbReference type="ARBA" id="ARBA00022989"/>
    </source>
</evidence>
<keyword evidence="2" id="KW-0813">Transport</keyword>
<feature type="transmembrane region" description="Helical" evidence="7">
    <location>
        <begin position="12"/>
        <end position="32"/>
    </location>
</feature>
<name>A0A932ER20_9BACT</name>
<comment type="caution">
    <text evidence="8">The sequence shown here is derived from an EMBL/GenBank/DDBJ whole genome shotgun (WGS) entry which is preliminary data.</text>
</comment>
<dbReference type="InterPro" id="IPR050367">
    <property type="entry name" value="APC_superfamily"/>
</dbReference>
<dbReference type="AlphaFoldDB" id="A0A932ER20"/>
<evidence type="ECO:0000313" key="9">
    <source>
        <dbReference type="Proteomes" id="UP000779809"/>
    </source>
</evidence>
<reference evidence="8" key="1">
    <citation type="submission" date="2020-07" db="EMBL/GenBank/DDBJ databases">
        <title>Huge and variable diversity of episymbiotic CPR bacteria and DPANN archaea in groundwater ecosystems.</title>
        <authorList>
            <person name="He C.Y."/>
            <person name="Keren R."/>
            <person name="Whittaker M."/>
            <person name="Farag I.F."/>
            <person name="Doudna J."/>
            <person name="Cate J.H.D."/>
            <person name="Banfield J.F."/>
        </authorList>
    </citation>
    <scope>NUCLEOTIDE SEQUENCE</scope>
    <source>
        <strain evidence="8">NC_groundwater_580_Pr5_B-0.1um_64_19</strain>
    </source>
</reference>
<dbReference type="GO" id="GO:0022857">
    <property type="term" value="F:transmembrane transporter activity"/>
    <property type="evidence" value="ECO:0007669"/>
    <property type="project" value="InterPro"/>
</dbReference>
<feature type="transmembrane region" description="Helical" evidence="7">
    <location>
        <begin position="442"/>
        <end position="461"/>
    </location>
</feature>
<dbReference type="Proteomes" id="UP000779809">
    <property type="component" value="Unassembled WGS sequence"/>
</dbReference>
<dbReference type="GO" id="GO:0005886">
    <property type="term" value="C:plasma membrane"/>
    <property type="evidence" value="ECO:0007669"/>
    <property type="project" value="UniProtKB-SubCell"/>
</dbReference>
<keyword evidence="3" id="KW-1003">Cell membrane</keyword>
<dbReference type="Gene3D" id="1.20.1740.10">
    <property type="entry name" value="Amino acid/polyamine transporter I"/>
    <property type="match status" value="1"/>
</dbReference>
<feature type="transmembrane region" description="Helical" evidence="7">
    <location>
        <begin position="235"/>
        <end position="257"/>
    </location>
</feature>
<dbReference type="PANTHER" id="PTHR42770">
    <property type="entry name" value="AMINO ACID TRANSPORTER-RELATED"/>
    <property type="match status" value="1"/>
</dbReference>
<evidence type="ECO:0000256" key="2">
    <source>
        <dbReference type="ARBA" id="ARBA00022448"/>
    </source>
</evidence>
<dbReference type="EMBL" id="JACPNR010000009">
    <property type="protein sequence ID" value="MBI2678415.1"/>
    <property type="molecule type" value="Genomic_DNA"/>
</dbReference>
<accession>A0A932ER20</accession>
<comment type="subcellular location">
    <subcellularLocation>
        <location evidence="1">Cell membrane</location>
        <topology evidence="1">Multi-pass membrane protein</topology>
    </subcellularLocation>
</comment>
<evidence type="ECO:0000256" key="7">
    <source>
        <dbReference type="SAM" id="Phobius"/>
    </source>
</evidence>
<sequence length="476" mass="51590">MSDTTKSGLRRVMGFWDVLLFNIAAVLGPRWIARAAHAGEFSLSLWLLAAVFFFLPTALIIVELSTRYPNEGGLYVWTKEAFGDFHGFVAGWCYWMYTFFYFPGLLMASVAMSVYIGGPQYAWLADNKMYAVGASLVVLAIAVWLNLIGLNIGKWLQNAGGVGTYLPLMMLVGIAGIVYMKQGSMTHFSLTGSLPNFDFDTLNFWSGIAFAFTGMELVCAMSEEVKDPHKTFPRSIYASTFLIALIYILGTIALLILVPTQNVNTQNGVFQAIGVGSTVLKVMWFGVLAALLVTVGNAGGVGATVAGVARVPFVAGLDHYLPPSFGKLHPKWKTPYVAILVQAVISAIILVLSNVNETLSGAYEALINATIIIYFVPFLYMYAAAIKLAYRADRETDPRAVLVPGGRAGMWVMGMLGFLVTAASIVFSLIPSKDVTDKSLFVVKVAGGTLVAIGVGLALYWRGARRKRLAEQASRA</sequence>
<feature type="transmembrane region" description="Helical" evidence="7">
    <location>
        <begin position="365"/>
        <end position="390"/>
    </location>
</feature>
<evidence type="ECO:0000256" key="1">
    <source>
        <dbReference type="ARBA" id="ARBA00004651"/>
    </source>
</evidence>
<evidence type="ECO:0000256" key="3">
    <source>
        <dbReference type="ARBA" id="ARBA00022475"/>
    </source>
</evidence>
<feature type="transmembrane region" description="Helical" evidence="7">
    <location>
        <begin position="202"/>
        <end position="223"/>
    </location>
</feature>
<protein>
    <submittedName>
        <fullName evidence="8">Amino acid permease</fullName>
    </submittedName>
</protein>
<feature type="transmembrane region" description="Helical" evidence="7">
    <location>
        <begin position="129"/>
        <end position="150"/>
    </location>
</feature>
<evidence type="ECO:0000256" key="6">
    <source>
        <dbReference type="ARBA" id="ARBA00023136"/>
    </source>
</evidence>
<feature type="transmembrane region" description="Helical" evidence="7">
    <location>
        <begin position="94"/>
        <end position="117"/>
    </location>
</feature>
<keyword evidence="4 7" id="KW-0812">Transmembrane</keyword>
<feature type="transmembrane region" description="Helical" evidence="7">
    <location>
        <begin position="411"/>
        <end position="430"/>
    </location>
</feature>
<dbReference type="PIRSF" id="PIRSF006060">
    <property type="entry name" value="AA_transporter"/>
    <property type="match status" value="1"/>
</dbReference>
<feature type="transmembrane region" description="Helical" evidence="7">
    <location>
        <begin position="162"/>
        <end position="182"/>
    </location>
</feature>
<organism evidence="8 9">
    <name type="scientific">Candidatus Korobacter versatilis</name>
    <dbReference type="NCBI Taxonomy" id="658062"/>
    <lineage>
        <taxon>Bacteria</taxon>
        <taxon>Pseudomonadati</taxon>
        <taxon>Acidobacteriota</taxon>
        <taxon>Terriglobia</taxon>
        <taxon>Terriglobales</taxon>
        <taxon>Candidatus Korobacteraceae</taxon>
        <taxon>Candidatus Korobacter</taxon>
    </lineage>
</organism>
<proteinExistence type="predicted"/>
<gene>
    <name evidence="8" type="ORF">HYX28_06510</name>
</gene>
<feature type="transmembrane region" description="Helical" evidence="7">
    <location>
        <begin position="269"/>
        <end position="293"/>
    </location>
</feature>
<evidence type="ECO:0000256" key="4">
    <source>
        <dbReference type="ARBA" id="ARBA00022692"/>
    </source>
</evidence>
<dbReference type="PANTHER" id="PTHR42770:SF15">
    <property type="entry name" value="GLUTAMATE_GAMMA-AMINOBUTYRATE ANTIPORTER-RELATED"/>
    <property type="match status" value="1"/>
</dbReference>
<dbReference type="Pfam" id="PF13520">
    <property type="entry name" value="AA_permease_2"/>
    <property type="match status" value="1"/>
</dbReference>
<keyword evidence="5 7" id="KW-1133">Transmembrane helix</keyword>
<feature type="transmembrane region" description="Helical" evidence="7">
    <location>
        <begin position="44"/>
        <end position="62"/>
    </location>
</feature>